<dbReference type="InterPro" id="IPR051917">
    <property type="entry name" value="Transposase-Integrase"/>
</dbReference>
<dbReference type="Proteomes" id="UP000540989">
    <property type="component" value="Unassembled WGS sequence"/>
</dbReference>
<evidence type="ECO:0000313" key="3">
    <source>
        <dbReference type="Proteomes" id="UP000540989"/>
    </source>
</evidence>
<sequence>QSPWQRGTNENTNGLLRQYFPRKTDLSGYSQADLNKVALRLNQRPRKTLDFETPASKLHASVASTG</sequence>
<reference evidence="2 3" key="1">
    <citation type="submission" date="2020-08" db="EMBL/GenBank/DDBJ databases">
        <title>Genomic Encyclopedia of Type Strains, Phase IV (KMG-V): Genome sequencing to study the core and pangenomes of soil and plant-associated prokaryotes.</title>
        <authorList>
            <person name="Whitman W."/>
        </authorList>
    </citation>
    <scope>NUCLEOTIDE SEQUENCE [LARGE SCALE GENOMIC DNA]</scope>
    <source>
        <strain evidence="2 3">M8UP14</strain>
    </source>
</reference>
<dbReference type="GO" id="GO:0032196">
    <property type="term" value="P:transposition"/>
    <property type="evidence" value="ECO:0007669"/>
    <property type="project" value="TreeGrafter"/>
</dbReference>
<dbReference type="PANTHER" id="PTHR10948:SF23">
    <property type="entry name" value="TRANSPOSASE INSI FOR INSERTION SEQUENCE ELEMENT IS30A-RELATED"/>
    <property type="match status" value="1"/>
</dbReference>
<evidence type="ECO:0000313" key="2">
    <source>
        <dbReference type="EMBL" id="MBB5056418.1"/>
    </source>
</evidence>
<dbReference type="AlphaFoldDB" id="A0A7W8E214"/>
<dbReference type="PROSITE" id="PS50994">
    <property type="entry name" value="INTEGRASE"/>
    <property type="match status" value="1"/>
</dbReference>
<proteinExistence type="predicted"/>
<accession>A0A7W8E214</accession>
<dbReference type="GO" id="GO:0015074">
    <property type="term" value="P:DNA integration"/>
    <property type="evidence" value="ECO:0007669"/>
    <property type="project" value="InterPro"/>
</dbReference>
<dbReference type="PANTHER" id="PTHR10948">
    <property type="entry name" value="TRANSPOSASE"/>
    <property type="match status" value="1"/>
</dbReference>
<dbReference type="SUPFAM" id="SSF53098">
    <property type="entry name" value="Ribonuclease H-like"/>
    <property type="match status" value="1"/>
</dbReference>
<organism evidence="2 3">
    <name type="scientific">Granulicella aggregans</name>
    <dbReference type="NCBI Taxonomy" id="474949"/>
    <lineage>
        <taxon>Bacteria</taxon>
        <taxon>Pseudomonadati</taxon>
        <taxon>Acidobacteriota</taxon>
        <taxon>Terriglobia</taxon>
        <taxon>Terriglobales</taxon>
        <taxon>Acidobacteriaceae</taxon>
        <taxon>Granulicella</taxon>
    </lineage>
</organism>
<dbReference type="EMBL" id="JACHIP010000001">
    <property type="protein sequence ID" value="MBB5056418.1"/>
    <property type="molecule type" value="Genomic_DNA"/>
</dbReference>
<protein>
    <submittedName>
        <fullName evidence="2">IS30 family transposase</fullName>
    </submittedName>
</protein>
<feature type="domain" description="Integrase catalytic" evidence="1">
    <location>
        <begin position="1"/>
        <end position="62"/>
    </location>
</feature>
<dbReference type="RefSeq" id="WP_184214063.1">
    <property type="nucleotide sequence ID" value="NZ_JACHIP010000001.1"/>
</dbReference>
<dbReference type="InterPro" id="IPR012337">
    <property type="entry name" value="RNaseH-like_sf"/>
</dbReference>
<dbReference type="GO" id="GO:0005829">
    <property type="term" value="C:cytosol"/>
    <property type="evidence" value="ECO:0007669"/>
    <property type="project" value="TreeGrafter"/>
</dbReference>
<name>A0A7W8E214_9BACT</name>
<gene>
    <name evidence="2" type="ORF">HDF16_001087</name>
</gene>
<keyword evidence="3" id="KW-1185">Reference proteome</keyword>
<evidence type="ECO:0000259" key="1">
    <source>
        <dbReference type="PROSITE" id="PS50994"/>
    </source>
</evidence>
<feature type="non-terminal residue" evidence="2">
    <location>
        <position position="1"/>
    </location>
</feature>
<dbReference type="GO" id="GO:0004803">
    <property type="term" value="F:transposase activity"/>
    <property type="evidence" value="ECO:0007669"/>
    <property type="project" value="TreeGrafter"/>
</dbReference>
<dbReference type="InterPro" id="IPR001584">
    <property type="entry name" value="Integrase_cat-core"/>
</dbReference>
<comment type="caution">
    <text evidence="2">The sequence shown here is derived from an EMBL/GenBank/DDBJ whole genome shotgun (WGS) entry which is preliminary data.</text>
</comment>